<proteinExistence type="inferred from homology"/>
<sequence length="154" mass="17819">AYCPHDPNCRHGQNQTICFSKLRSYHILTPANSYLFRRNPGLEIEILLKICENVHLIATHEMAMEFFESTTMLEQPFEQLVRENHPSFGCLVTNMFFPWTTRVAAKYAIPRLVFHGTNSFGLCTSVCLTKYVPHKVSSELESFLRPNEVKYDCI</sequence>
<dbReference type="GO" id="GO:0035251">
    <property type="term" value="F:UDP-glucosyltransferase activity"/>
    <property type="evidence" value="ECO:0007669"/>
    <property type="project" value="TreeGrafter"/>
</dbReference>
<keyword evidence="3" id="KW-0808">Transferase</keyword>
<feature type="non-terminal residue" evidence="3">
    <location>
        <position position="1"/>
    </location>
</feature>
<dbReference type="PANTHER" id="PTHR48047">
    <property type="entry name" value="GLYCOSYLTRANSFERASE"/>
    <property type="match status" value="1"/>
</dbReference>
<dbReference type="Proteomes" id="UP000237105">
    <property type="component" value="Unassembled WGS sequence"/>
</dbReference>
<protein>
    <submittedName>
        <fullName evidence="3">UDP-glucuronosyl/UDP-glucosyltransferase</fullName>
    </submittedName>
</protein>
<name>A0A2P5AWE6_PARAD</name>
<dbReference type="STRING" id="3476.A0A2P5AWE6"/>
<organism evidence="3 4">
    <name type="scientific">Parasponia andersonii</name>
    <name type="common">Sponia andersonii</name>
    <dbReference type="NCBI Taxonomy" id="3476"/>
    <lineage>
        <taxon>Eukaryota</taxon>
        <taxon>Viridiplantae</taxon>
        <taxon>Streptophyta</taxon>
        <taxon>Embryophyta</taxon>
        <taxon>Tracheophyta</taxon>
        <taxon>Spermatophyta</taxon>
        <taxon>Magnoliopsida</taxon>
        <taxon>eudicotyledons</taxon>
        <taxon>Gunneridae</taxon>
        <taxon>Pentapetalae</taxon>
        <taxon>rosids</taxon>
        <taxon>fabids</taxon>
        <taxon>Rosales</taxon>
        <taxon>Cannabaceae</taxon>
        <taxon>Parasponia</taxon>
    </lineage>
</organism>
<reference evidence="4" key="1">
    <citation type="submission" date="2016-06" db="EMBL/GenBank/DDBJ databases">
        <title>Parallel loss of symbiosis genes in relatives of nitrogen-fixing non-legume Parasponia.</title>
        <authorList>
            <person name="Van Velzen R."/>
            <person name="Holmer R."/>
            <person name="Bu F."/>
            <person name="Rutten L."/>
            <person name="Van Zeijl A."/>
            <person name="Liu W."/>
            <person name="Santuari L."/>
            <person name="Cao Q."/>
            <person name="Sharma T."/>
            <person name="Shen D."/>
            <person name="Roswanjaya Y."/>
            <person name="Wardhani T."/>
            <person name="Kalhor M.S."/>
            <person name="Jansen J."/>
            <person name="Van den Hoogen J."/>
            <person name="Gungor B."/>
            <person name="Hartog M."/>
            <person name="Hontelez J."/>
            <person name="Verver J."/>
            <person name="Yang W.-C."/>
            <person name="Schijlen E."/>
            <person name="Repin R."/>
            <person name="Schilthuizen M."/>
            <person name="Schranz E."/>
            <person name="Heidstra R."/>
            <person name="Miyata K."/>
            <person name="Fedorova E."/>
            <person name="Kohlen W."/>
            <person name="Bisseling T."/>
            <person name="Smit S."/>
            <person name="Geurts R."/>
        </authorList>
    </citation>
    <scope>NUCLEOTIDE SEQUENCE [LARGE SCALE GENOMIC DNA]</scope>
    <source>
        <strain evidence="4">cv. WU1-14</strain>
    </source>
</reference>
<keyword evidence="4" id="KW-1185">Reference proteome</keyword>
<dbReference type="PANTHER" id="PTHR48047:SF45">
    <property type="entry name" value="SCOPOLETIN GLUCOSYLTRANSFERASE-LIKE"/>
    <property type="match status" value="1"/>
</dbReference>
<dbReference type="OrthoDB" id="1725038at2759"/>
<comment type="similarity">
    <text evidence="1">Belongs to the UDP-glycosyltransferase family.</text>
</comment>
<accession>A0A2P5AWE6</accession>
<comment type="caution">
    <text evidence="3">The sequence shown here is derived from an EMBL/GenBank/DDBJ whole genome shotgun (WGS) entry which is preliminary data.</text>
</comment>
<dbReference type="EMBL" id="JXTB01000431">
    <property type="protein sequence ID" value="PON40837.1"/>
    <property type="molecule type" value="Genomic_DNA"/>
</dbReference>
<evidence type="ECO:0000313" key="4">
    <source>
        <dbReference type="Proteomes" id="UP000237105"/>
    </source>
</evidence>
<dbReference type="AlphaFoldDB" id="A0A2P5AWE6"/>
<gene>
    <name evidence="3" type="ORF">PanWU01x14_294400</name>
</gene>
<evidence type="ECO:0000256" key="2">
    <source>
        <dbReference type="ARBA" id="ARBA00022676"/>
    </source>
</evidence>
<evidence type="ECO:0000256" key="1">
    <source>
        <dbReference type="ARBA" id="ARBA00009995"/>
    </source>
</evidence>
<dbReference type="Gene3D" id="3.40.50.2000">
    <property type="entry name" value="Glycogen Phosphorylase B"/>
    <property type="match status" value="1"/>
</dbReference>
<dbReference type="SUPFAM" id="SSF53756">
    <property type="entry name" value="UDP-Glycosyltransferase/glycogen phosphorylase"/>
    <property type="match status" value="1"/>
</dbReference>
<keyword evidence="2" id="KW-0328">Glycosyltransferase</keyword>
<evidence type="ECO:0000313" key="3">
    <source>
        <dbReference type="EMBL" id="PON40837.1"/>
    </source>
</evidence>